<gene>
    <name evidence="1" type="ORF">E4663_08095</name>
</gene>
<dbReference type="SUPFAM" id="SSF54427">
    <property type="entry name" value="NTF2-like"/>
    <property type="match status" value="1"/>
</dbReference>
<comment type="caution">
    <text evidence="1">The sequence shown here is derived from an EMBL/GenBank/DDBJ whole genome shotgun (WGS) entry which is preliminary data.</text>
</comment>
<reference evidence="1 2" key="1">
    <citation type="journal article" date="2003" name="Int. J. Syst. Evol. Microbiol.">
        <title>Halobacillus salinus sp. nov., isolated from a salt lake on the coast of the East Sea in Korea.</title>
        <authorList>
            <person name="Yoon J.H."/>
            <person name="Kang K.H."/>
            <person name="Park Y.H."/>
        </authorList>
    </citation>
    <scope>NUCLEOTIDE SEQUENCE [LARGE SCALE GENOMIC DNA]</scope>
    <source>
        <strain evidence="1 2">HSL-3</strain>
    </source>
</reference>
<dbReference type="AlphaFoldDB" id="A0A4Z0H8P7"/>
<evidence type="ECO:0008006" key="3">
    <source>
        <dbReference type="Google" id="ProtNLM"/>
    </source>
</evidence>
<sequence>MHHNSNKSLLLSTIKTAEDWVENSNNKDIPGLLNLTHSDIEIIGPKGSISGSHHLTDWIERANLHLHTLRRFAKGHNIVLEQQGTWYDEKGQQKGHNIVFTYMRVIEGKVAFLGRYDNKVEAFQVSELNKGNLIE</sequence>
<evidence type="ECO:0000313" key="1">
    <source>
        <dbReference type="EMBL" id="TGB05491.1"/>
    </source>
</evidence>
<accession>A0A4Z0H8P7</accession>
<dbReference type="EMBL" id="SRJC01000001">
    <property type="protein sequence ID" value="TGB05491.1"/>
    <property type="molecule type" value="Genomic_DNA"/>
</dbReference>
<keyword evidence="2" id="KW-1185">Reference proteome</keyword>
<dbReference type="Proteomes" id="UP000297982">
    <property type="component" value="Unassembled WGS sequence"/>
</dbReference>
<protein>
    <recommendedName>
        <fullName evidence="3">Nuclear transport factor 2 family protein</fullName>
    </recommendedName>
</protein>
<evidence type="ECO:0000313" key="2">
    <source>
        <dbReference type="Proteomes" id="UP000297982"/>
    </source>
</evidence>
<dbReference type="InterPro" id="IPR032710">
    <property type="entry name" value="NTF2-like_dom_sf"/>
</dbReference>
<organism evidence="1 2">
    <name type="scientific">Halobacillus salinus</name>
    <dbReference type="NCBI Taxonomy" id="192814"/>
    <lineage>
        <taxon>Bacteria</taxon>
        <taxon>Bacillati</taxon>
        <taxon>Bacillota</taxon>
        <taxon>Bacilli</taxon>
        <taxon>Bacillales</taxon>
        <taxon>Bacillaceae</taxon>
        <taxon>Halobacillus</taxon>
    </lineage>
</organism>
<proteinExistence type="predicted"/>
<name>A0A4Z0H8P7_9BACI</name>
<dbReference type="Gene3D" id="3.10.450.50">
    <property type="match status" value="1"/>
</dbReference>